<sequence length="414" mass="44005">MIARLLTGAALAALTVGVLSTAPLSTGQAMAQQGKLSGEAVKIGVLNDRSGLYADLGGEGSVIAARMAAEEFGNKILGKPIEIISADHQNKPDIGANLARQWIDQDGVDVIVDVPNSGVALAVQEVTKEKKKIFLMEGPATSRLTGDACSPTGFHWPYDTRALAVGTGQAMVKEGGDSWFFITADYAFGHQLEADTSVEVKKAGGKVMGSVKAPLNTADFSSFLLQAQSSGAKVVGLANAGGDTITSIKQASEFGLTQGGQQKLAGLLIFLSDVHALGLAVAQDLVLTTGFYWDRDDDTRAWSKKFFDRHGKMPTMVQAGSYSAVRHYLKAIEAAGTDDGPTVAAKMKEMPVNDMFAKNGTILPNGRMVHDMYLARVKKPAESKGPWDYYQILRTIPGKEAFATFEESGCKLPK</sequence>
<dbReference type="KEGG" id="ati:AL072_11725"/>
<keyword evidence="2 4" id="KW-0732">Signal</keyword>
<dbReference type="PANTHER" id="PTHR30483:SF6">
    <property type="entry name" value="PERIPLASMIC BINDING PROTEIN OF ABC TRANSPORTER FOR NATURAL AMINO ACIDS"/>
    <property type="match status" value="1"/>
</dbReference>
<evidence type="ECO:0000313" key="6">
    <source>
        <dbReference type="EMBL" id="ALG71477.1"/>
    </source>
</evidence>
<dbReference type="EMBL" id="CP012401">
    <property type="protein sequence ID" value="ALG71477.1"/>
    <property type="molecule type" value="Genomic_DNA"/>
</dbReference>
<dbReference type="PANTHER" id="PTHR30483">
    <property type="entry name" value="LEUCINE-SPECIFIC-BINDING PROTEIN"/>
    <property type="match status" value="1"/>
</dbReference>
<comment type="similarity">
    <text evidence="1">Belongs to the leucine-binding protein family.</text>
</comment>
<dbReference type="Pfam" id="PF13458">
    <property type="entry name" value="Peripla_BP_6"/>
    <property type="match status" value="1"/>
</dbReference>
<evidence type="ECO:0000256" key="1">
    <source>
        <dbReference type="ARBA" id="ARBA00010062"/>
    </source>
</evidence>
<reference evidence="7" key="1">
    <citation type="submission" date="2015-08" db="EMBL/GenBank/DDBJ databases">
        <title>Complete Genome Sequence of Azospirillum thiophilum BV-S.</title>
        <authorList>
            <person name="Fomenkov A."/>
            <person name="Vincze T."/>
            <person name="Grabovich M."/>
            <person name="Dubinina G."/>
            <person name="Orlova M."/>
            <person name="Belousova E."/>
            <person name="Roberts R.J."/>
        </authorList>
    </citation>
    <scope>NUCLEOTIDE SEQUENCE [LARGE SCALE GENOMIC DNA]</scope>
    <source>
        <strain evidence="7">BV-S</strain>
    </source>
</reference>
<dbReference type="InterPro" id="IPR028082">
    <property type="entry name" value="Peripla_BP_I"/>
</dbReference>
<dbReference type="Gene3D" id="3.40.50.2300">
    <property type="match status" value="2"/>
</dbReference>
<feature type="domain" description="Leucine-binding protein" evidence="5">
    <location>
        <begin position="41"/>
        <end position="378"/>
    </location>
</feature>
<dbReference type="AlphaFoldDB" id="A0AAC8VY35"/>
<keyword evidence="7" id="KW-1185">Reference proteome</keyword>
<dbReference type="GO" id="GO:0006865">
    <property type="term" value="P:amino acid transport"/>
    <property type="evidence" value="ECO:0007669"/>
    <property type="project" value="UniProtKB-KW"/>
</dbReference>
<feature type="signal peptide" evidence="4">
    <location>
        <begin position="1"/>
        <end position="31"/>
    </location>
</feature>
<dbReference type="CDD" id="cd06327">
    <property type="entry name" value="PBP1_SBP-like"/>
    <property type="match status" value="1"/>
</dbReference>
<feature type="chain" id="PRO_5041959701" evidence="4">
    <location>
        <begin position="32"/>
        <end position="414"/>
    </location>
</feature>
<dbReference type="RefSeq" id="WP_045580170.1">
    <property type="nucleotide sequence ID" value="NZ_CP012401.1"/>
</dbReference>
<evidence type="ECO:0000313" key="7">
    <source>
        <dbReference type="Proteomes" id="UP000069935"/>
    </source>
</evidence>
<name>A0AAC8VY35_9PROT</name>
<protein>
    <submittedName>
        <fullName evidence="6">ABC transporter permease</fullName>
    </submittedName>
</protein>
<evidence type="ECO:0000256" key="2">
    <source>
        <dbReference type="ARBA" id="ARBA00022729"/>
    </source>
</evidence>
<dbReference type="Proteomes" id="UP000069935">
    <property type="component" value="Chromosome 1"/>
</dbReference>
<evidence type="ECO:0000259" key="5">
    <source>
        <dbReference type="Pfam" id="PF13458"/>
    </source>
</evidence>
<reference evidence="6 7" key="2">
    <citation type="journal article" date="2016" name="Genome Announc.">
        <title>Complete Genome Sequence of a Strain of Azospirillum thiophilum Isolated from a Sulfide Spring.</title>
        <authorList>
            <person name="Fomenkov A."/>
            <person name="Vincze T."/>
            <person name="Grabovich M."/>
            <person name="Anton B.P."/>
            <person name="Dubinina G."/>
            <person name="Orlova M."/>
            <person name="Belousova E."/>
            <person name="Roberts R.J."/>
        </authorList>
    </citation>
    <scope>NUCLEOTIDE SEQUENCE [LARGE SCALE GENOMIC DNA]</scope>
    <source>
        <strain evidence="6 7">BV-S</strain>
    </source>
</reference>
<dbReference type="SUPFAM" id="SSF53822">
    <property type="entry name" value="Periplasmic binding protein-like I"/>
    <property type="match status" value="1"/>
</dbReference>
<gene>
    <name evidence="6" type="ORF">AL072_11725</name>
</gene>
<dbReference type="InterPro" id="IPR051010">
    <property type="entry name" value="BCAA_transport"/>
</dbReference>
<keyword evidence="3" id="KW-0813">Transport</keyword>
<keyword evidence="3" id="KW-0029">Amino-acid transport</keyword>
<dbReference type="InterPro" id="IPR028081">
    <property type="entry name" value="Leu-bd"/>
</dbReference>
<evidence type="ECO:0000256" key="3">
    <source>
        <dbReference type="ARBA" id="ARBA00022970"/>
    </source>
</evidence>
<proteinExistence type="inferred from homology"/>
<evidence type="ECO:0000256" key="4">
    <source>
        <dbReference type="SAM" id="SignalP"/>
    </source>
</evidence>
<organism evidence="6 7">
    <name type="scientific">Azospirillum thiophilum</name>
    <dbReference type="NCBI Taxonomy" id="528244"/>
    <lineage>
        <taxon>Bacteria</taxon>
        <taxon>Pseudomonadati</taxon>
        <taxon>Pseudomonadota</taxon>
        <taxon>Alphaproteobacteria</taxon>
        <taxon>Rhodospirillales</taxon>
        <taxon>Azospirillaceae</taxon>
        <taxon>Azospirillum</taxon>
    </lineage>
</organism>
<accession>A0AAC8VY35</accession>